<evidence type="ECO:0000256" key="2">
    <source>
        <dbReference type="ARBA" id="ARBA00006914"/>
    </source>
</evidence>
<dbReference type="InterPro" id="IPR050168">
    <property type="entry name" value="AAA_ATPase_domain"/>
</dbReference>
<dbReference type="SMART" id="SM00382">
    <property type="entry name" value="AAA"/>
    <property type="match status" value="2"/>
</dbReference>
<dbReference type="InterPro" id="IPR003960">
    <property type="entry name" value="ATPase_AAA_CS"/>
</dbReference>
<comment type="subcellular location">
    <subcellularLocation>
        <location evidence="1">Nucleus</location>
    </subcellularLocation>
</comment>
<keyword evidence="3" id="KW-0597">Phosphoprotein</keyword>
<keyword evidence="9" id="KW-0732">Signal</keyword>
<dbReference type="PANTHER" id="PTHR23077:SF171">
    <property type="entry name" value="NUCLEAR VALOSIN-CONTAINING PROTEIN-LIKE"/>
    <property type="match status" value="1"/>
</dbReference>
<dbReference type="GO" id="GO:0016887">
    <property type="term" value="F:ATP hydrolysis activity"/>
    <property type="evidence" value="ECO:0007669"/>
    <property type="project" value="InterPro"/>
</dbReference>
<evidence type="ECO:0000256" key="9">
    <source>
        <dbReference type="SAM" id="SignalP"/>
    </source>
</evidence>
<dbReference type="GO" id="GO:0042273">
    <property type="term" value="P:ribosomal large subunit biogenesis"/>
    <property type="evidence" value="ECO:0007669"/>
    <property type="project" value="UniProtKB-ARBA"/>
</dbReference>
<dbReference type="PANTHER" id="PTHR23077">
    <property type="entry name" value="AAA-FAMILY ATPASE"/>
    <property type="match status" value="1"/>
</dbReference>
<sequence>MGLINFVLKAAILLLDLRDTYDAFDAVKLEEIGCSERKVLVRNAEDGTKQMTSRKRVGTAKRKAAVKSALTTVLLWNLFNKVEPLCDRTIAWFVPFYDSFKTLFLIWMLFTRSYGASILIYRVLTPIVKPYEPIIDAAFELSVALFGYMAALLAPFAAQCAAFAHTAKSITGLTAVSAGNDPVPATGGKTGEMGAPKQNGEALASSNDAGSDAIAAAASPIANGSAPRTRQSSPAPVASTSSPVKRKSRSSRIDGSGAAASSAGSSSSKRPKGLIAKLTSTAEKYTPPATRLADLGGISQAIEKILELIAMPLCHPEIYAHTGVKPPRGVLLHGPPGCGKTMLAGAVAGELGVPFLSISAPSVVSGTSGESEKTIRDTFDEAASIAPCILFIDEIDAITPKRETAQREMERRIVAQLLTSLDDLSWEKTDGKPVMIIGATNRPDSLDPALRRAGRFDHEIAMGVPDEDGREQILRVLAQKLRLAGDFDFRALAKSTPGYVGADLTALTSAAGIIAVKRIFQQLSESDSLPSSLSAERISQAIGLHTEEVRPDAAATGDVEMSDSDVAATSGAGEGAEANDALVTASIDASGPPTDAATPAADGTQTPVIAPAAQSNVRPSATFFDALPEHIRDSSIASFLKNHPSPLTDAQLEPLAITNADFLVALPSLQPSSKREGFATVPDVSWADVGALHSTRDELAMAIVEPIKRPELFRSVGVSASSGVLLWGPPGCGKTLLAKAVANESRANFISVKGPELLNKYVGESEKAVRQVFARARTSSPCVIFFDELDALVPRRDDSLSESSSRVVNTLLTELDGLESRVQTYVIAATNRPDMIDPAMCRPGRLDKLLYVDLPKPDERLEILRTITSKTPLSGEVDLQTIAYDARLEGFSGADLAALVREAAVLALRETILFHNSQPATTMAQVKKGRKEVEGVKVIVEQSHFVAALSKIQPSVSAQQRRKYLSLRQKLQGSVPIDGGSTGEKRQRGGGRFEGDADDASTPTPAT</sequence>
<accession>V5ET01</accession>
<feature type="compositionally biased region" description="Basic and acidic residues" evidence="8">
    <location>
        <begin position="983"/>
        <end position="995"/>
    </location>
</feature>
<dbReference type="FunFam" id="1.10.8.60:FF:000110">
    <property type="entry name" value="Ribosome biogenesis ATPase RIX7"/>
    <property type="match status" value="1"/>
</dbReference>
<dbReference type="Gene3D" id="1.10.8.60">
    <property type="match status" value="2"/>
</dbReference>
<keyword evidence="4" id="KW-0677">Repeat</keyword>
<dbReference type="Pfam" id="PF03134">
    <property type="entry name" value="TB2_DP1_HVA22"/>
    <property type="match status" value="1"/>
</dbReference>
<keyword evidence="12" id="KW-1185">Reference proteome</keyword>
<feature type="compositionally biased region" description="Low complexity" evidence="8">
    <location>
        <begin position="253"/>
        <end position="268"/>
    </location>
</feature>
<comment type="similarity">
    <text evidence="2">Belongs to the AAA ATPase family.</text>
</comment>
<feature type="chain" id="PRO_5004732473" description="AAA+ ATPase domain-containing protein" evidence="9">
    <location>
        <begin position="24"/>
        <end position="1007"/>
    </location>
</feature>
<keyword evidence="6" id="KW-0067">ATP-binding</keyword>
<feature type="domain" description="AAA+ ATPase" evidence="10">
    <location>
        <begin position="326"/>
        <end position="466"/>
    </location>
</feature>
<feature type="region of interest" description="Disordered" evidence="8">
    <location>
        <begin position="221"/>
        <end position="272"/>
    </location>
</feature>
<dbReference type="InterPro" id="IPR003959">
    <property type="entry name" value="ATPase_AAA_core"/>
</dbReference>
<dbReference type="EMBL" id="KI545873">
    <property type="protein sequence ID" value="EST06123.1"/>
    <property type="molecule type" value="Genomic_DNA"/>
</dbReference>
<keyword evidence="7" id="KW-0539">Nucleus</keyword>
<feature type="region of interest" description="Disordered" evidence="8">
    <location>
        <begin position="544"/>
        <end position="573"/>
    </location>
</feature>
<evidence type="ECO:0000256" key="4">
    <source>
        <dbReference type="ARBA" id="ARBA00022737"/>
    </source>
</evidence>
<dbReference type="STRING" id="1365824.V5ET01"/>
<dbReference type="InterPro" id="IPR041569">
    <property type="entry name" value="AAA_lid_3"/>
</dbReference>
<proteinExistence type="inferred from homology"/>
<dbReference type="CDD" id="cd19518">
    <property type="entry name" value="RecA-like_NVL_r1-like"/>
    <property type="match status" value="1"/>
</dbReference>
<feature type="domain" description="AAA+ ATPase" evidence="10">
    <location>
        <begin position="720"/>
        <end position="856"/>
    </location>
</feature>
<organism evidence="11 12">
    <name type="scientific">Kalmanozyma brasiliensis (strain GHG001)</name>
    <name type="common">Yeast</name>
    <name type="synonym">Pseudozyma brasiliensis</name>
    <dbReference type="NCBI Taxonomy" id="1365824"/>
    <lineage>
        <taxon>Eukaryota</taxon>
        <taxon>Fungi</taxon>
        <taxon>Dikarya</taxon>
        <taxon>Basidiomycota</taxon>
        <taxon>Ustilaginomycotina</taxon>
        <taxon>Ustilaginomycetes</taxon>
        <taxon>Ustilaginales</taxon>
        <taxon>Ustilaginaceae</taxon>
        <taxon>Kalmanozyma</taxon>
    </lineage>
</organism>
<dbReference type="eggNOG" id="KOG0733">
    <property type="taxonomic scope" value="Eukaryota"/>
</dbReference>
<evidence type="ECO:0000313" key="11">
    <source>
        <dbReference type="EMBL" id="EST06123.1"/>
    </source>
</evidence>
<dbReference type="SUPFAM" id="SSF52540">
    <property type="entry name" value="P-loop containing nucleoside triphosphate hydrolases"/>
    <property type="match status" value="2"/>
</dbReference>
<dbReference type="FunFam" id="3.40.50.300:FF:000018">
    <property type="entry name" value="Cell division control 48"/>
    <property type="match status" value="1"/>
</dbReference>
<dbReference type="InterPro" id="IPR004345">
    <property type="entry name" value="TB2_DP1_HVA22"/>
</dbReference>
<dbReference type="Gene3D" id="3.40.50.300">
    <property type="entry name" value="P-loop containing nucleotide triphosphate hydrolases"/>
    <property type="match status" value="2"/>
</dbReference>
<dbReference type="PROSITE" id="PS00674">
    <property type="entry name" value="AAA"/>
    <property type="match status" value="1"/>
</dbReference>
<dbReference type="CDD" id="cd19530">
    <property type="entry name" value="RecA-like_NVL_r2-like"/>
    <property type="match status" value="1"/>
</dbReference>
<dbReference type="OrthoDB" id="27435at2759"/>
<evidence type="ECO:0000256" key="7">
    <source>
        <dbReference type="ARBA" id="ARBA00023242"/>
    </source>
</evidence>
<protein>
    <recommendedName>
        <fullName evidence="10">AAA+ ATPase domain-containing protein</fullName>
    </recommendedName>
</protein>
<feature type="compositionally biased region" description="Low complexity" evidence="8">
    <location>
        <begin position="221"/>
        <end position="243"/>
    </location>
</feature>
<evidence type="ECO:0000256" key="6">
    <source>
        <dbReference type="ARBA" id="ARBA00022840"/>
    </source>
</evidence>
<dbReference type="GO" id="GO:0003723">
    <property type="term" value="F:RNA binding"/>
    <property type="evidence" value="ECO:0007669"/>
    <property type="project" value="TreeGrafter"/>
</dbReference>
<evidence type="ECO:0000259" key="10">
    <source>
        <dbReference type="SMART" id="SM00382"/>
    </source>
</evidence>
<feature type="signal peptide" evidence="9">
    <location>
        <begin position="1"/>
        <end position="23"/>
    </location>
</feature>
<dbReference type="InterPro" id="IPR003593">
    <property type="entry name" value="AAA+_ATPase"/>
</dbReference>
<evidence type="ECO:0000256" key="3">
    <source>
        <dbReference type="ARBA" id="ARBA00022553"/>
    </source>
</evidence>
<feature type="region of interest" description="Disordered" evidence="8">
    <location>
        <begin position="181"/>
        <end position="206"/>
    </location>
</feature>
<dbReference type="Proteomes" id="UP000019377">
    <property type="component" value="Unassembled WGS sequence"/>
</dbReference>
<dbReference type="FunFam" id="3.40.50.300:FF:000365">
    <property type="entry name" value="Ribosome biogenesis ATPase RIX7"/>
    <property type="match status" value="1"/>
</dbReference>
<dbReference type="GO" id="GO:0005730">
    <property type="term" value="C:nucleolus"/>
    <property type="evidence" value="ECO:0007669"/>
    <property type="project" value="UniProtKB-ARBA"/>
</dbReference>
<keyword evidence="5" id="KW-0547">Nucleotide-binding</keyword>
<dbReference type="InterPro" id="IPR027417">
    <property type="entry name" value="P-loop_NTPase"/>
</dbReference>
<reference evidence="12" key="1">
    <citation type="journal article" date="2013" name="Genome Announc.">
        <title>Draft genome sequence of Pseudozyma brasiliensis sp. nov. strain GHG001, a high producer of endo-1,4-xylanase isolated from an insect pest of sugarcane.</title>
        <authorList>
            <person name="Oliveira J.V.D.C."/>
            <person name="dos Santos R.A.C."/>
            <person name="Borges T.A."/>
            <person name="Riano-Pachon D.M."/>
            <person name="Goldman G.H."/>
        </authorList>
    </citation>
    <scope>NUCLEOTIDE SEQUENCE [LARGE SCALE GENOMIC DNA]</scope>
    <source>
        <strain evidence="12">GHG001</strain>
    </source>
</reference>
<dbReference type="GO" id="GO:0005524">
    <property type="term" value="F:ATP binding"/>
    <property type="evidence" value="ECO:0007669"/>
    <property type="project" value="UniProtKB-KW"/>
</dbReference>
<dbReference type="HOGENOM" id="CLU_000688_8_1_1"/>
<evidence type="ECO:0000256" key="8">
    <source>
        <dbReference type="SAM" id="MobiDB-lite"/>
    </source>
</evidence>
<evidence type="ECO:0000313" key="12">
    <source>
        <dbReference type="Proteomes" id="UP000019377"/>
    </source>
</evidence>
<gene>
    <name evidence="11" type="ORF">PSEUBRA_SCAF3g03633</name>
</gene>
<dbReference type="Pfam" id="PF00004">
    <property type="entry name" value="AAA"/>
    <property type="match status" value="2"/>
</dbReference>
<dbReference type="AlphaFoldDB" id="V5ET01"/>
<feature type="region of interest" description="Disordered" evidence="8">
    <location>
        <begin position="970"/>
        <end position="1007"/>
    </location>
</feature>
<name>V5ET01_KALBG</name>
<dbReference type="GO" id="GO:1990275">
    <property type="term" value="F:preribosome binding"/>
    <property type="evidence" value="ECO:0007669"/>
    <property type="project" value="TreeGrafter"/>
</dbReference>
<evidence type="ECO:0000256" key="1">
    <source>
        <dbReference type="ARBA" id="ARBA00004123"/>
    </source>
</evidence>
<evidence type="ECO:0000256" key="5">
    <source>
        <dbReference type="ARBA" id="ARBA00022741"/>
    </source>
</evidence>
<dbReference type="Pfam" id="PF17862">
    <property type="entry name" value="AAA_lid_3"/>
    <property type="match status" value="2"/>
</dbReference>